<feature type="domain" description="Nitroreductase" evidence="1">
    <location>
        <begin position="139"/>
        <end position="298"/>
    </location>
</feature>
<keyword evidence="3" id="KW-1185">Reference proteome</keyword>
<dbReference type="Pfam" id="PF00881">
    <property type="entry name" value="Nitroreductase"/>
    <property type="match status" value="1"/>
</dbReference>
<dbReference type="InterPro" id="IPR000415">
    <property type="entry name" value="Nitroreductase-like"/>
</dbReference>
<accession>A0A839N4N5</accession>
<dbReference type="RefSeq" id="WP_183319296.1">
    <property type="nucleotide sequence ID" value="NZ_JACHVQ010000001.1"/>
</dbReference>
<dbReference type="GO" id="GO:0016491">
    <property type="term" value="F:oxidoreductase activity"/>
    <property type="evidence" value="ECO:0007669"/>
    <property type="project" value="InterPro"/>
</dbReference>
<dbReference type="InterPro" id="IPR029479">
    <property type="entry name" value="Nitroreductase"/>
</dbReference>
<comment type="caution">
    <text evidence="2">The sequence shown here is derived from an EMBL/GenBank/DDBJ whole genome shotgun (WGS) entry which is preliminary data.</text>
</comment>
<dbReference type="InterPro" id="IPR036390">
    <property type="entry name" value="WH_DNA-bd_sf"/>
</dbReference>
<dbReference type="NCBIfam" id="TIGR03605">
    <property type="entry name" value="antibiot_sagB"/>
    <property type="match status" value="1"/>
</dbReference>
<dbReference type="PANTHER" id="PTHR43745">
    <property type="entry name" value="NITROREDUCTASE MJ1384-RELATED"/>
    <property type="match status" value="1"/>
</dbReference>
<dbReference type="PANTHER" id="PTHR43745:SF2">
    <property type="entry name" value="NITROREDUCTASE MJ1384-RELATED"/>
    <property type="match status" value="1"/>
</dbReference>
<sequence>MSNQEALTSNFVTVGTEHGPMVSDGWHGTFVPASELLLAILNAASTPSTLEQLSSALDISPDQLAPVAQRLEQLGLLTRDRTSSDLTAIEMIGHAVLPHGRKADLHSLPPQPWSGSLGSPTTSLPADIEIPAGIRALFRRRSRRDFADIPLPLGRIADLLALSVFDAQSIGPAEKQAQHRVSPSAGGRHPIELFLLVDRVEGLEPGIYWVDAPSRGLTIVPGGREPARVLLEQTYPAAMRSDTPAAALYLAAATRRVAWKYEQNVLELVNRDAGAVLQTLYLVATALGLAATAVAVNEHPPNSAVARFAPEPIINVGAFCLGLPVKK</sequence>
<dbReference type="EMBL" id="JACHVQ010000001">
    <property type="protein sequence ID" value="MBB2890963.1"/>
    <property type="molecule type" value="Genomic_DNA"/>
</dbReference>
<proteinExistence type="predicted"/>
<dbReference type="InterPro" id="IPR020051">
    <property type="entry name" value="SagB-type_dehydrogenase"/>
</dbReference>
<dbReference type="SUPFAM" id="SSF55469">
    <property type="entry name" value="FMN-dependent nitroreductase-like"/>
    <property type="match status" value="1"/>
</dbReference>
<evidence type="ECO:0000259" key="1">
    <source>
        <dbReference type="Pfam" id="PF00881"/>
    </source>
</evidence>
<dbReference type="InterPro" id="IPR052544">
    <property type="entry name" value="Bacteriocin_Proc_Enz"/>
</dbReference>
<evidence type="ECO:0000313" key="3">
    <source>
        <dbReference type="Proteomes" id="UP000559182"/>
    </source>
</evidence>
<dbReference type="AlphaFoldDB" id="A0A839N4N5"/>
<evidence type="ECO:0000313" key="2">
    <source>
        <dbReference type="EMBL" id="MBB2890963.1"/>
    </source>
</evidence>
<dbReference type="Proteomes" id="UP000559182">
    <property type="component" value="Unassembled WGS sequence"/>
</dbReference>
<reference evidence="2 3" key="1">
    <citation type="submission" date="2020-08" db="EMBL/GenBank/DDBJ databases">
        <title>Sequencing the genomes of 1000 actinobacteria strains.</title>
        <authorList>
            <person name="Klenk H.-P."/>
        </authorList>
    </citation>
    <scope>NUCLEOTIDE SEQUENCE [LARGE SCALE GENOMIC DNA]</scope>
    <source>
        <strain evidence="2 3">DSM 105369</strain>
    </source>
</reference>
<dbReference type="SUPFAM" id="SSF46785">
    <property type="entry name" value="Winged helix' DNA-binding domain"/>
    <property type="match status" value="1"/>
</dbReference>
<name>A0A839N4N5_9MICO</name>
<gene>
    <name evidence="2" type="ORF">FHU39_000947</name>
</gene>
<dbReference type="Gene3D" id="3.40.109.10">
    <property type="entry name" value="NADH Oxidase"/>
    <property type="match status" value="1"/>
</dbReference>
<organism evidence="2 3">
    <name type="scientific">Flexivirga oryzae</name>
    <dbReference type="NCBI Taxonomy" id="1794944"/>
    <lineage>
        <taxon>Bacteria</taxon>
        <taxon>Bacillati</taxon>
        <taxon>Actinomycetota</taxon>
        <taxon>Actinomycetes</taxon>
        <taxon>Micrococcales</taxon>
        <taxon>Dermacoccaceae</taxon>
        <taxon>Flexivirga</taxon>
    </lineage>
</organism>
<protein>
    <submittedName>
        <fullName evidence="2">SagB-type dehydrogenase family enzyme</fullName>
    </submittedName>
</protein>